<gene>
    <name evidence="1" type="ORF">F4821DRAFT_206612</name>
</gene>
<reference evidence="1 2" key="1">
    <citation type="journal article" date="2022" name="New Phytol.">
        <title>Ecological generalism drives hyperdiversity of secondary metabolite gene clusters in xylarialean endophytes.</title>
        <authorList>
            <person name="Franco M.E.E."/>
            <person name="Wisecaver J.H."/>
            <person name="Arnold A.E."/>
            <person name="Ju Y.M."/>
            <person name="Slot J.C."/>
            <person name="Ahrendt S."/>
            <person name="Moore L.P."/>
            <person name="Eastman K.E."/>
            <person name="Scott K."/>
            <person name="Konkel Z."/>
            <person name="Mondo S.J."/>
            <person name="Kuo A."/>
            <person name="Hayes R.D."/>
            <person name="Haridas S."/>
            <person name="Andreopoulos B."/>
            <person name="Riley R."/>
            <person name="LaButti K."/>
            <person name="Pangilinan J."/>
            <person name="Lipzen A."/>
            <person name="Amirebrahimi M."/>
            <person name="Yan J."/>
            <person name="Adam C."/>
            <person name="Keymanesh K."/>
            <person name="Ng V."/>
            <person name="Louie K."/>
            <person name="Northen T."/>
            <person name="Drula E."/>
            <person name="Henrissat B."/>
            <person name="Hsieh H.M."/>
            <person name="Youens-Clark K."/>
            <person name="Lutzoni F."/>
            <person name="Miadlikowska J."/>
            <person name="Eastwood D.C."/>
            <person name="Hamelin R.C."/>
            <person name="Grigoriev I.V."/>
            <person name="U'Ren J.M."/>
        </authorList>
    </citation>
    <scope>NUCLEOTIDE SEQUENCE [LARGE SCALE GENOMIC DNA]</scope>
    <source>
        <strain evidence="1 2">ER1909</strain>
    </source>
</reference>
<proteinExistence type="predicted"/>
<name>A0ACC0CQX8_9PEZI</name>
<protein>
    <submittedName>
        <fullName evidence="1">Uncharacterized protein</fullName>
    </submittedName>
</protein>
<organism evidence="1 2">
    <name type="scientific">Hypoxylon rubiginosum</name>
    <dbReference type="NCBI Taxonomy" id="110542"/>
    <lineage>
        <taxon>Eukaryota</taxon>
        <taxon>Fungi</taxon>
        <taxon>Dikarya</taxon>
        <taxon>Ascomycota</taxon>
        <taxon>Pezizomycotina</taxon>
        <taxon>Sordariomycetes</taxon>
        <taxon>Xylariomycetidae</taxon>
        <taxon>Xylariales</taxon>
        <taxon>Hypoxylaceae</taxon>
        <taxon>Hypoxylon</taxon>
    </lineage>
</organism>
<comment type="caution">
    <text evidence="1">The sequence shown here is derived from an EMBL/GenBank/DDBJ whole genome shotgun (WGS) entry which is preliminary data.</text>
</comment>
<dbReference type="EMBL" id="MU394365">
    <property type="protein sequence ID" value="KAI6082700.1"/>
    <property type="molecule type" value="Genomic_DNA"/>
</dbReference>
<keyword evidence="2" id="KW-1185">Reference proteome</keyword>
<evidence type="ECO:0000313" key="2">
    <source>
        <dbReference type="Proteomes" id="UP001497680"/>
    </source>
</evidence>
<sequence>MYCQIDSLLALTCWSLLASVTVANPVAELAVPRYHPAPRRDVQLGRRHYPTKRSLVKRDANTTFDLGFEAKDAKLFDGSWSALGQNFSLSLACVECRTWGTLVASAAFPDDLEDLIGDLSDLNPLNDASLSVGFQGVGALVDLSLTTGAQGEFTIPLLPVAATPLGISGPGFQVGIVFGIDLVLGITGEVTTEGGFQVAIPDSSSFTIPLDPTVANTGKFDGASASLLPLTASAPANVTLALRLRVQAGLELPSSPLLEAKALAGAFINIPEITLGEQFTTSPEDGSNCLLPATADININAGVFVDVGADIGDLQLVDFNPTLSTTLFSAAASTCFITVGQDTATATTTATTTSTGTGAGATGAGATGTGVAGCPVALTTETVATNTAFTITSCAAQIANCPASLAQVIVVSSPVTTTATRCPVSLNATSSAVVIPPYANTTTTTTTTTLAGGITLTSLTAPVTNTLTVDPTVTPPDEPSITGTANGGSGGAITSGALAVTTPEAQSTVYVTVTPTTCACLQ</sequence>
<accession>A0ACC0CQX8</accession>
<dbReference type="Proteomes" id="UP001497680">
    <property type="component" value="Unassembled WGS sequence"/>
</dbReference>
<evidence type="ECO:0000313" key="1">
    <source>
        <dbReference type="EMBL" id="KAI6082700.1"/>
    </source>
</evidence>